<dbReference type="InterPro" id="IPR053151">
    <property type="entry name" value="RNase_H-like"/>
</dbReference>
<dbReference type="SUPFAM" id="SSF53098">
    <property type="entry name" value="Ribonuclease H-like"/>
    <property type="match status" value="1"/>
</dbReference>
<gene>
    <name evidence="2" type="ORF">N0F65_000793</name>
</gene>
<dbReference type="Pfam" id="PF13456">
    <property type="entry name" value="RVT_3"/>
    <property type="match status" value="1"/>
</dbReference>
<dbReference type="PANTHER" id="PTHR47723">
    <property type="entry name" value="OS05G0353850 PROTEIN"/>
    <property type="match status" value="1"/>
</dbReference>
<comment type="caution">
    <text evidence="2">The sequence shown here is derived from an EMBL/GenBank/DDBJ whole genome shotgun (WGS) entry which is preliminary data.</text>
</comment>
<keyword evidence="3" id="KW-1185">Reference proteome</keyword>
<evidence type="ECO:0000313" key="2">
    <source>
        <dbReference type="EMBL" id="DBA05105.1"/>
    </source>
</evidence>
<dbReference type="EMBL" id="DAKRPA010000003">
    <property type="protein sequence ID" value="DBA05105.1"/>
    <property type="molecule type" value="Genomic_DNA"/>
</dbReference>
<dbReference type="GO" id="GO:0003676">
    <property type="term" value="F:nucleic acid binding"/>
    <property type="evidence" value="ECO:0007669"/>
    <property type="project" value="InterPro"/>
</dbReference>
<proteinExistence type="predicted"/>
<protein>
    <recommendedName>
        <fullName evidence="1">RNase H type-1 domain-containing protein</fullName>
    </recommendedName>
</protein>
<feature type="domain" description="RNase H type-1" evidence="1">
    <location>
        <begin position="1"/>
        <end position="75"/>
    </location>
</feature>
<evidence type="ECO:0000313" key="3">
    <source>
        <dbReference type="Proteomes" id="UP001146120"/>
    </source>
</evidence>
<evidence type="ECO:0000259" key="1">
    <source>
        <dbReference type="Pfam" id="PF13456"/>
    </source>
</evidence>
<dbReference type="AlphaFoldDB" id="A0AAV2ZQZ2"/>
<sequence length="115" mass="13238">MGLTACRARGVRRLTVIGDSQFIVQAMKLPRRPKNATLGEMFQVAHQLRLIFDQCSWQHHYRAFNRVADGLANWALDNQRTQQFDRANAIPESILQHLGTDLWGQKAFFGDEDVR</sequence>
<name>A0AAV2ZQZ2_9STRA</name>
<dbReference type="InterPro" id="IPR012337">
    <property type="entry name" value="RNaseH-like_sf"/>
</dbReference>
<reference evidence="2" key="1">
    <citation type="submission" date="2022-11" db="EMBL/GenBank/DDBJ databases">
        <authorList>
            <person name="Morgan W.R."/>
            <person name="Tartar A."/>
        </authorList>
    </citation>
    <scope>NUCLEOTIDE SEQUENCE</scope>
    <source>
        <strain evidence="2">ARSEF 373</strain>
    </source>
</reference>
<dbReference type="PANTHER" id="PTHR47723:SF19">
    <property type="entry name" value="POLYNUCLEOTIDYL TRANSFERASE, RIBONUCLEASE H-LIKE SUPERFAMILY PROTEIN"/>
    <property type="match status" value="1"/>
</dbReference>
<reference evidence="2" key="2">
    <citation type="journal article" date="2023" name="Microbiol Resour">
        <title>Decontamination and Annotation of the Draft Genome Sequence of the Oomycete Lagenidium giganteum ARSEF 373.</title>
        <authorList>
            <person name="Morgan W.R."/>
            <person name="Tartar A."/>
        </authorList>
    </citation>
    <scope>NUCLEOTIDE SEQUENCE</scope>
    <source>
        <strain evidence="2">ARSEF 373</strain>
    </source>
</reference>
<dbReference type="InterPro" id="IPR002156">
    <property type="entry name" value="RNaseH_domain"/>
</dbReference>
<accession>A0AAV2ZQZ2</accession>
<dbReference type="Proteomes" id="UP001146120">
    <property type="component" value="Unassembled WGS sequence"/>
</dbReference>
<dbReference type="GO" id="GO:0004523">
    <property type="term" value="F:RNA-DNA hybrid ribonuclease activity"/>
    <property type="evidence" value="ECO:0007669"/>
    <property type="project" value="InterPro"/>
</dbReference>
<dbReference type="InterPro" id="IPR036397">
    <property type="entry name" value="RNaseH_sf"/>
</dbReference>
<dbReference type="Gene3D" id="3.30.420.10">
    <property type="entry name" value="Ribonuclease H-like superfamily/Ribonuclease H"/>
    <property type="match status" value="1"/>
</dbReference>
<organism evidence="2 3">
    <name type="scientific">Lagenidium giganteum</name>
    <dbReference type="NCBI Taxonomy" id="4803"/>
    <lineage>
        <taxon>Eukaryota</taxon>
        <taxon>Sar</taxon>
        <taxon>Stramenopiles</taxon>
        <taxon>Oomycota</taxon>
        <taxon>Peronosporomycetes</taxon>
        <taxon>Pythiales</taxon>
        <taxon>Pythiaceae</taxon>
    </lineage>
</organism>